<dbReference type="InterPro" id="IPR001296">
    <property type="entry name" value="Glyco_trans_1"/>
</dbReference>
<keyword evidence="3" id="KW-0808">Transferase</keyword>
<feature type="domain" description="Glycosyltransferase subfamily 4-like N-terminal" evidence="2">
    <location>
        <begin position="21"/>
        <end position="176"/>
    </location>
</feature>
<dbReference type="Pfam" id="PF00534">
    <property type="entry name" value="Glycos_transf_1"/>
    <property type="match status" value="1"/>
</dbReference>
<protein>
    <submittedName>
        <fullName evidence="3">Glycosyltransferase</fullName>
    </submittedName>
</protein>
<name>A0A368EKC7_9PROT</name>
<dbReference type="PANTHER" id="PTHR45947:SF3">
    <property type="entry name" value="SULFOQUINOVOSYL TRANSFERASE SQD2"/>
    <property type="match status" value="1"/>
</dbReference>
<dbReference type="SUPFAM" id="SSF53756">
    <property type="entry name" value="UDP-Glycosyltransferase/glycogen phosphorylase"/>
    <property type="match status" value="1"/>
</dbReference>
<evidence type="ECO:0000313" key="3">
    <source>
        <dbReference type="EMBL" id="RCL84200.1"/>
    </source>
</evidence>
<dbReference type="GO" id="GO:0016758">
    <property type="term" value="F:hexosyltransferase activity"/>
    <property type="evidence" value="ECO:0007669"/>
    <property type="project" value="TreeGrafter"/>
</dbReference>
<evidence type="ECO:0000313" key="4">
    <source>
        <dbReference type="Proteomes" id="UP000252289"/>
    </source>
</evidence>
<evidence type="ECO:0000259" key="1">
    <source>
        <dbReference type="Pfam" id="PF00534"/>
    </source>
</evidence>
<gene>
    <name evidence="3" type="ORF">DBW64_04285</name>
</gene>
<sequence length="398" mass="43241">MTYTSGTAPNILQIIPSLDGGGAEATTLEMTKALKAAGGRSVVVSEGGKLSEAIIAAGGEIINAPVASKNPYIIYKNINRLARIAEEQNIDILHARSRAPAWSSLWAAQKIGKPYLATYHSKVHDSPKLKILYNSVMTRGVRVIANSEFTAARIRTVHKIASEKIDIVPRGCDPERFDPAKLSHAGIKQLREAWRVQEGEFVILCPARLTRWKGQMVLLEAVAGLKGNFRLVLTGDTSDKTGAESRFAQELKARAKETGISDKLVFAGHVANMPLAYAVADLAVLPSLDPEPFGRTAVEAQAATLPVIVSDAGGFRETVREEDALSDSSTNRTGWRVPPGNVDALTDTLQIVTNLSQDELSTIGHMARQWVVENFTTEKMCTQTLQIYQTVIRDYHGA</sequence>
<reference evidence="3 4" key="1">
    <citation type="journal article" date="2018" name="Microbiome">
        <title>Fine metagenomic profile of the Mediterranean stratified and mixed water columns revealed by assembly and recruitment.</title>
        <authorList>
            <person name="Haro-Moreno J.M."/>
            <person name="Lopez-Perez M."/>
            <person name="De La Torre J.R."/>
            <person name="Picazo A."/>
            <person name="Camacho A."/>
            <person name="Rodriguez-Valera F."/>
        </authorList>
    </citation>
    <scope>NUCLEOTIDE SEQUENCE [LARGE SCALE GENOMIC DNA]</scope>
    <source>
        <strain evidence="3">MED-G50</strain>
    </source>
</reference>
<dbReference type="CDD" id="cd03819">
    <property type="entry name" value="GT4_WavL-like"/>
    <property type="match status" value="1"/>
</dbReference>
<dbReference type="PANTHER" id="PTHR45947">
    <property type="entry name" value="SULFOQUINOVOSYL TRANSFERASE SQD2"/>
    <property type="match status" value="1"/>
</dbReference>
<accession>A0A368EKC7</accession>
<dbReference type="Gene3D" id="3.40.50.2000">
    <property type="entry name" value="Glycogen Phosphorylase B"/>
    <property type="match status" value="2"/>
</dbReference>
<dbReference type="Pfam" id="PF13439">
    <property type="entry name" value="Glyco_transf_4"/>
    <property type="match status" value="1"/>
</dbReference>
<evidence type="ECO:0000259" key="2">
    <source>
        <dbReference type="Pfam" id="PF13439"/>
    </source>
</evidence>
<comment type="caution">
    <text evidence="3">The sequence shown here is derived from an EMBL/GenBank/DDBJ whole genome shotgun (WGS) entry which is preliminary data.</text>
</comment>
<dbReference type="InterPro" id="IPR050194">
    <property type="entry name" value="Glycosyltransferase_grp1"/>
</dbReference>
<dbReference type="Proteomes" id="UP000252289">
    <property type="component" value="Unassembled WGS sequence"/>
</dbReference>
<organism evidence="3 4">
    <name type="scientific">PS1 clade bacterium</name>
    <dbReference type="NCBI Taxonomy" id="2175152"/>
    <lineage>
        <taxon>Bacteria</taxon>
        <taxon>Pseudomonadati</taxon>
        <taxon>Pseudomonadota</taxon>
        <taxon>Alphaproteobacteria</taxon>
        <taxon>PS1 clade</taxon>
    </lineage>
</organism>
<dbReference type="InterPro" id="IPR028098">
    <property type="entry name" value="Glyco_trans_4-like_N"/>
</dbReference>
<feature type="domain" description="Glycosyl transferase family 1" evidence="1">
    <location>
        <begin position="188"/>
        <end position="356"/>
    </location>
</feature>
<dbReference type="EMBL" id="QOQK01000019">
    <property type="protein sequence ID" value="RCL84200.1"/>
    <property type="molecule type" value="Genomic_DNA"/>
</dbReference>
<proteinExistence type="predicted"/>
<dbReference type="AlphaFoldDB" id="A0A368EKC7"/>